<evidence type="ECO:0000256" key="1">
    <source>
        <dbReference type="ARBA" id="ARBA00010641"/>
    </source>
</evidence>
<evidence type="ECO:0000256" key="4">
    <source>
        <dbReference type="ARBA" id="ARBA00023125"/>
    </source>
</evidence>
<dbReference type="InterPro" id="IPR013324">
    <property type="entry name" value="RNA_pol_sigma_r3/r4-like"/>
</dbReference>
<protein>
    <submittedName>
        <fullName evidence="7">Sigma-70 family RNA polymerase sigma factor</fullName>
    </submittedName>
</protein>
<keyword evidence="8" id="KW-1185">Reference proteome</keyword>
<evidence type="ECO:0000259" key="6">
    <source>
        <dbReference type="Pfam" id="PF08281"/>
    </source>
</evidence>
<keyword evidence="3" id="KW-0731">Sigma factor</keyword>
<dbReference type="InterPro" id="IPR013249">
    <property type="entry name" value="RNA_pol_sigma70_r4_t2"/>
</dbReference>
<evidence type="ECO:0000256" key="5">
    <source>
        <dbReference type="ARBA" id="ARBA00023163"/>
    </source>
</evidence>
<feature type="domain" description="RNA polymerase sigma factor 70 region 4 type 2" evidence="6">
    <location>
        <begin position="81"/>
        <end position="131"/>
    </location>
</feature>
<gene>
    <name evidence="7" type="ORF">GHK86_18030</name>
</gene>
<comment type="similarity">
    <text evidence="1">Belongs to the sigma-70 factor family. ECF subfamily.</text>
</comment>
<dbReference type="Gene3D" id="1.10.1740.10">
    <property type="match status" value="1"/>
</dbReference>
<keyword evidence="2" id="KW-0805">Transcription regulation</keyword>
<dbReference type="InterPro" id="IPR014284">
    <property type="entry name" value="RNA_pol_sigma-70_dom"/>
</dbReference>
<sequence length="140" mass="15591">MYARARRAAAAVVGAGPAEDVASEAVVRALVRWGRVQEYAERWVVVVASNLAVDLLRRQRVPVVAAGVMRFEDEVVERVDVEGLVRRLPARQRQVVALRYLAGCSEAEVAETLGVSLETVRTHLKRARRELRSSMTREVV</sequence>
<keyword evidence="4" id="KW-0238">DNA-binding</keyword>
<dbReference type="PANTHER" id="PTHR43133">
    <property type="entry name" value="RNA POLYMERASE ECF-TYPE SIGMA FACTO"/>
    <property type="match status" value="1"/>
</dbReference>
<dbReference type="CDD" id="cd06171">
    <property type="entry name" value="Sigma70_r4"/>
    <property type="match status" value="1"/>
</dbReference>
<evidence type="ECO:0000256" key="3">
    <source>
        <dbReference type="ARBA" id="ARBA00023082"/>
    </source>
</evidence>
<dbReference type="Pfam" id="PF08281">
    <property type="entry name" value="Sigma70_r4_2"/>
    <property type="match status" value="1"/>
</dbReference>
<dbReference type="EMBL" id="WJHE01001100">
    <property type="protein sequence ID" value="MST34613.1"/>
    <property type="molecule type" value="Genomic_DNA"/>
</dbReference>
<dbReference type="SUPFAM" id="SSF88946">
    <property type="entry name" value="Sigma2 domain of RNA polymerase sigma factors"/>
    <property type="match status" value="1"/>
</dbReference>
<dbReference type="Gene3D" id="1.10.10.10">
    <property type="entry name" value="Winged helix-like DNA-binding domain superfamily/Winged helix DNA-binding domain"/>
    <property type="match status" value="1"/>
</dbReference>
<dbReference type="Proteomes" id="UP000437736">
    <property type="component" value="Unassembled WGS sequence"/>
</dbReference>
<evidence type="ECO:0000313" key="7">
    <source>
        <dbReference type="EMBL" id="MST34613.1"/>
    </source>
</evidence>
<dbReference type="InterPro" id="IPR036388">
    <property type="entry name" value="WH-like_DNA-bd_sf"/>
</dbReference>
<accession>A0ABW9R1N8</accession>
<dbReference type="InterPro" id="IPR039425">
    <property type="entry name" value="RNA_pol_sigma-70-like"/>
</dbReference>
<keyword evidence="5" id="KW-0804">Transcription</keyword>
<name>A0ABW9R1N8_9ACTN</name>
<dbReference type="SUPFAM" id="SSF88659">
    <property type="entry name" value="Sigma3 and sigma4 domains of RNA polymerase sigma factors"/>
    <property type="match status" value="1"/>
</dbReference>
<organism evidence="7 8">
    <name type="scientific">Acidiferrimicrobium australe</name>
    <dbReference type="NCBI Taxonomy" id="2664430"/>
    <lineage>
        <taxon>Bacteria</taxon>
        <taxon>Bacillati</taxon>
        <taxon>Actinomycetota</taxon>
        <taxon>Acidimicrobiia</taxon>
        <taxon>Acidimicrobiales</taxon>
        <taxon>Acidimicrobiaceae</taxon>
        <taxon>Acidiferrimicrobium</taxon>
    </lineage>
</organism>
<dbReference type="PANTHER" id="PTHR43133:SF8">
    <property type="entry name" value="RNA POLYMERASE SIGMA FACTOR HI_1459-RELATED"/>
    <property type="match status" value="1"/>
</dbReference>
<dbReference type="InterPro" id="IPR013325">
    <property type="entry name" value="RNA_pol_sigma_r2"/>
</dbReference>
<evidence type="ECO:0000256" key="2">
    <source>
        <dbReference type="ARBA" id="ARBA00023015"/>
    </source>
</evidence>
<evidence type="ECO:0000313" key="8">
    <source>
        <dbReference type="Proteomes" id="UP000437736"/>
    </source>
</evidence>
<proteinExistence type="inferred from homology"/>
<dbReference type="NCBIfam" id="TIGR02937">
    <property type="entry name" value="sigma70-ECF"/>
    <property type="match status" value="1"/>
</dbReference>
<comment type="caution">
    <text evidence="7">The sequence shown here is derived from an EMBL/GenBank/DDBJ whole genome shotgun (WGS) entry which is preliminary data.</text>
</comment>
<reference evidence="7 8" key="1">
    <citation type="submission" date="2019-11" db="EMBL/GenBank/DDBJ databases">
        <title>Acidiferrimicrobium australis gen. nov., sp. nov., an acidophilic and obligately heterotrophic, member of the Actinobacteria that catalyses dissimilatory oxido- reduction of iron isolated from metal-rich acidic water in Chile.</title>
        <authorList>
            <person name="Gonzalez D."/>
            <person name="Huber K."/>
            <person name="Hedrich S."/>
            <person name="Rojas-Villalobos C."/>
            <person name="Quatrini R."/>
            <person name="Dinamarca M.A."/>
            <person name="Schwarz A."/>
            <person name="Canales C."/>
            <person name="Nancucheo I."/>
        </authorList>
    </citation>
    <scope>NUCLEOTIDE SEQUENCE [LARGE SCALE GENOMIC DNA]</scope>
    <source>
        <strain evidence="7 8">USS-CCA1</strain>
    </source>
</reference>